<reference evidence="6" key="1">
    <citation type="submission" date="2020-04" db="EMBL/GenBank/DDBJ databases">
        <title>Nitratireductor sp. nov. isolated from mangrove soil.</title>
        <authorList>
            <person name="Ye Y."/>
        </authorList>
    </citation>
    <scope>NUCLEOTIDE SEQUENCE</scope>
    <source>
        <strain evidence="6">SY7</strain>
    </source>
</reference>
<proteinExistence type="predicted"/>
<dbReference type="Pfam" id="PF07690">
    <property type="entry name" value="MFS_1"/>
    <property type="match status" value="1"/>
</dbReference>
<dbReference type="KEGG" id="niy:FQ775_14335"/>
<feature type="transmembrane region" description="Helical" evidence="4">
    <location>
        <begin position="30"/>
        <end position="50"/>
    </location>
</feature>
<evidence type="ECO:0000313" key="6">
    <source>
        <dbReference type="EMBL" id="QDZ01462.1"/>
    </source>
</evidence>
<evidence type="ECO:0000256" key="1">
    <source>
        <dbReference type="ARBA" id="ARBA00022692"/>
    </source>
</evidence>
<feature type="transmembrane region" description="Helical" evidence="4">
    <location>
        <begin position="83"/>
        <end position="106"/>
    </location>
</feature>
<evidence type="ECO:0000256" key="4">
    <source>
        <dbReference type="SAM" id="Phobius"/>
    </source>
</evidence>
<evidence type="ECO:0000256" key="2">
    <source>
        <dbReference type="ARBA" id="ARBA00022989"/>
    </source>
</evidence>
<evidence type="ECO:0000313" key="7">
    <source>
        <dbReference type="Proteomes" id="UP000321389"/>
    </source>
</evidence>
<dbReference type="InterPro" id="IPR036259">
    <property type="entry name" value="MFS_trans_sf"/>
</dbReference>
<dbReference type="InterPro" id="IPR011701">
    <property type="entry name" value="MFS"/>
</dbReference>
<sequence>MATFAMGANIGILLAFLIGGIAGQALGWRWAFVIAGIPGLALAVLMRLTVAEPERPAGKADRRGSVFAATLNTIWNDRGLFHAMWGLAITGIVTFGALAWNAAFIIRAHMVSARPRRASISR</sequence>
<dbReference type="EMBL" id="CP042301">
    <property type="protein sequence ID" value="QDZ01462.1"/>
    <property type="molecule type" value="Genomic_DNA"/>
</dbReference>
<dbReference type="SUPFAM" id="SSF103473">
    <property type="entry name" value="MFS general substrate transporter"/>
    <property type="match status" value="1"/>
</dbReference>
<keyword evidence="1 4" id="KW-0812">Transmembrane</keyword>
<organism evidence="6 7">
    <name type="scientific">Nitratireductor mangrovi</name>
    <dbReference type="NCBI Taxonomy" id="2599600"/>
    <lineage>
        <taxon>Bacteria</taxon>
        <taxon>Pseudomonadati</taxon>
        <taxon>Pseudomonadota</taxon>
        <taxon>Alphaproteobacteria</taxon>
        <taxon>Hyphomicrobiales</taxon>
        <taxon>Phyllobacteriaceae</taxon>
        <taxon>Nitratireductor</taxon>
    </lineage>
</organism>
<gene>
    <name evidence="6" type="ORF">FQ775_14335</name>
</gene>
<keyword evidence="7" id="KW-1185">Reference proteome</keyword>
<dbReference type="GO" id="GO:0022857">
    <property type="term" value="F:transmembrane transporter activity"/>
    <property type="evidence" value="ECO:0007669"/>
    <property type="project" value="InterPro"/>
</dbReference>
<dbReference type="OrthoDB" id="7442224at2"/>
<keyword evidence="2 4" id="KW-1133">Transmembrane helix</keyword>
<feature type="transmembrane region" description="Helical" evidence="4">
    <location>
        <begin position="6"/>
        <end position="23"/>
    </location>
</feature>
<name>A0A5B8L1B8_9HYPH</name>
<evidence type="ECO:0000256" key="3">
    <source>
        <dbReference type="ARBA" id="ARBA00023136"/>
    </source>
</evidence>
<dbReference type="InterPro" id="IPR020846">
    <property type="entry name" value="MFS_dom"/>
</dbReference>
<feature type="domain" description="Major facilitator superfamily (MFS) profile" evidence="5">
    <location>
        <begin position="1"/>
        <end position="122"/>
    </location>
</feature>
<dbReference type="RefSeq" id="WP_146300107.1">
    <property type="nucleotide sequence ID" value="NZ_CP042301.2"/>
</dbReference>
<dbReference type="Gene3D" id="1.20.1250.20">
    <property type="entry name" value="MFS general substrate transporter like domains"/>
    <property type="match status" value="1"/>
</dbReference>
<protein>
    <submittedName>
        <fullName evidence="6">MFS transporter</fullName>
    </submittedName>
</protein>
<accession>A0A5B8L1B8</accession>
<evidence type="ECO:0000259" key="5">
    <source>
        <dbReference type="PROSITE" id="PS50850"/>
    </source>
</evidence>
<dbReference type="PROSITE" id="PS50850">
    <property type="entry name" value="MFS"/>
    <property type="match status" value="1"/>
</dbReference>
<dbReference type="Proteomes" id="UP000321389">
    <property type="component" value="Chromosome"/>
</dbReference>
<keyword evidence="3 4" id="KW-0472">Membrane</keyword>
<dbReference type="AlphaFoldDB" id="A0A5B8L1B8"/>